<proteinExistence type="predicted"/>
<dbReference type="Proteomes" id="UP000010146">
    <property type="component" value="Unassembled WGS sequence"/>
</dbReference>
<protein>
    <submittedName>
        <fullName evidence="1">Uncharacterized protein</fullName>
    </submittedName>
</protein>
<gene>
    <name evidence="1" type="ORF">CDSM653_02309</name>
</gene>
<dbReference type="AlphaFoldDB" id="A0A0F5PJY1"/>
<organism evidence="1 2">
    <name type="scientific">Caldanaerobacter subterraneus subsp. pacificus DSM 12653</name>
    <dbReference type="NCBI Taxonomy" id="391606"/>
    <lineage>
        <taxon>Bacteria</taxon>
        <taxon>Bacillati</taxon>
        <taxon>Bacillota</taxon>
        <taxon>Clostridia</taxon>
        <taxon>Thermoanaerobacterales</taxon>
        <taxon>Thermoanaerobacteraceae</taxon>
        <taxon>Caldanaerobacter</taxon>
    </lineage>
</organism>
<dbReference type="Gene3D" id="3.40.50.300">
    <property type="entry name" value="P-loop containing nucleotide triphosphate hydrolases"/>
    <property type="match status" value="1"/>
</dbReference>
<reference evidence="1 2" key="1">
    <citation type="submission" date="2008-07" db="EMBL/GenBank/DDBJ databases">
        <authorList>
            <person name="Gonzalez J."/>
            <person name="Sokolova T."/>
            <person name="Ferriera S."/>
            <person name="Johnson J."/>
            <person name="Kravitz S."/>
            <person name="Beeson K."/>
            <person name="Sutton G."/>
            <person name="Rogers Y.-H."/>
            <person name="Friedman R."/>
            <person name="Frazier M."/>
            <person name="Venter J.C."/>
        </authorList>
    </citation>
    <scope>NUCLEOTIDE SEQUENCE [LARGE SCALE GENOMIC DNA]</scope>
    <source>
        <strain evidence="1 2">DSM 12653</strain>
    </source>
</reference>
<comment type="caution">
    <text evidence="1">The sequence shown here is derived from an EMBL/GenBank/DDBJ whole genome shotgun (WGS) entry which is preliminary data.</text>
</comment>
<evidence type="ECO:0000313" key="1">
    <source>
        <dbReference type="EMBL" id="KKC28701.1"/>
    </source>
</evidence>
<reference evidence="1 2" key="2">
    <citation type="journal article" date="2015" name="BMC Genomics">
        <title>Analysis of three genomes within the thermophilic bacterial species Caldanaerobacter subterraneus with a focus on carbon monoxide dehydrogenase evolution and hydrolase diversity.</title>
        <authorList>
            <person name="Sant'Anna F.H."/>
            <person name="Lebedinsky A.V."/>
            <person name="Sokolova T.G."/>
            <person name="Robb F.T."/>
            <person name="Gonzalez J.M."/>
        </authorList>
    </citation>
    <scope>NUCLEOTIDE SEQUENCE [LARGE SCALE GENOMIC DNA]</scope>
    <source>
        <strain evidence="1 2">DSM 12653</strain>
    </source>
</reference>
<dbReference type="InterPro" id="IPR027417">
    <property type="entry name" value="P-loop_NTPase"/>
</dbReference>
<evidence type="ECO:0000313" key="2">
    <source>
        <dbReference type="Proteomes" id="UP000010146"/>
    </source>
</evidence>
<reference evidence="2" key="3">
    <citation type="submission" date="2015-02" db="EMBL/GenBank/DDBJ databases">
        <title>Genome analysis of three genomes within the thermophilic hydrogenogenic bacterial species Caldanaerobacter subterraneus.</title>
        <authorList>
            <person name="Sant'Anna F.H."/>
            <person name="Lebedinsky A."/>
            <person name="Sokolova T."/>
            <person name="Robb F.T."/>
            <person name="Gonzalez J.M."/>
        </authorList>
    </citation>
    <scope>NUCLEOTIDE SEQUENCE [LARGE SCALE GENOMIC DNA]</scope>
    <source>
        <strain evidence="2">DSM 12653</strain>
    </source>
</reference>
<accession>A0A0F5PJY1</accession>
<name>A0A0F5PJY1_9THEO</name>
<sequence length="58" mass="6740">MDFPLLIWARALTFPKWGFPFFGFGGGLSWGFAQLFQLRGRVGSSNRLAYAFFYLQKR</sequence>
<dbReference type="EMBL" id="ABXP02000117">
    <property type="protein sequence ID" value="KKC28701.1"/>
    <property type="molecule type" value="Genomic_DNA"/>
</dbReference>